<evidence type="ECO:0000256" key="3">
    <source>
        <dbReference type="ARBA" id="ARBA00022448"/>
    </source>
</evidence>
<dbReference type="Pfam" id="PF11894">
    <property type="entry name" value="Nup192"/>
    <property type="match status" value="3"/>
</dbReference>
<comment type="subcellular location">
    <subcellularLocation>
        <location evidence="1">Nucleus</location>
    </subcellularLocation>
</comment>
<protein>
    <recommendedName>
        <fullName evidence="8">Nuclear pore complex protein NUP205</fullName>
    </recommendedName>
</protein>
<name>A0A2Z6LXI9_TRISU</name>
<dbReference type="PANTHER" id="PTHR31344:SF0">
    <property type="entry name" value="NUCLEAR PORE COMPLEX PROTEIN NUP205"/>
    <property type="match status" value="1"/>
</dbReference>
<evidence type="ECO:0000256" key="5">
    <source>
        <dbReference type="SAM" id="Coils"/>
    </source>
</evidence>
<reference evidence="7" key="1">
    <citation type="journal article" date="2017" name="Front. Plant Sci.">
        <title>Climate Clever Clovers: New Paradigm to Reduce the Environmental Footprint of Ruminants by Breeding Low Methanogenic Forages Utilizing Haplotype Variation.</title>
        <authorList>
            <person name="Kaur P."/>
            <person name="Appels R."/>
            <person name="Bayer P.E."/>
            <person name="Keeble-Gagnere G."/>
            <person name="Wang J."/>
            <person name="Hirakawa H."/>
            <person name="Shirasawa K."/>
            <person name="Vercoe P."/>
            <person name="Stefanova K."/>
            <person name="Durmic Z."/>
            <person name="Nichols P."/>
            <person name="Revell C."/>
            <person name="Isobe S.N."/>
            <person name="Edwards D."/>
            <person name="Erskine W."/>
        </authorList>
    </citation>
    <scope>NUCLEOTIDE SEQUENCE [LARGE SCALE GENOMIC DNA]</scope>
    <source>
        <strain evidence="7">cv. Daliak</strain>
    </source>
</reference>
<evidence type="ECO:0000313" key="7">
    <source>
        <dbReference type="Proteomes" id="UP000242715"/>
    </source>
</evidence>
<accession>A0A2Z6LXI9</accession>
<dbReference type="EMBL" id="DF973262">
    <property type="protein sequence ID" value="GAU23038.1"/>
    <property type="molecule type" value="Genomic_DNA"/>
</dbReference>
<evidence type="ECO:0000256" key="4">
    <source>
        <dbReference type="ARBA" id="ARBA00023242"/>
    </source>
</evidence>
<evidence type="ECO:0000256" key="1">
    <source>
        <dbReference type="ARBA" id="ARBA00004123"/>
    </source>
</evidence>
<keyword evidence="7" id="KW-1185">Reference proteome</keyword>
<gene>
    <name evidence="6" type="ORF">TSUD_336860</name>
</gene>
<proteinExistence type="inferred from homology"/>
<evidence type="ECO:0008006" key="8">
    <source>
        <dbReference type="Google" id="ProtNLM"/>
    </source>
</evidence>
<evidence type="ECO:0000256" key="2">
    <source>
        <dbReference type="ARBA" id="ARBA00005892"/>
    </source>
</evidence>
<comment type="similarity">
    <text evidence="2">Belongs to the NUP186/NUP192/NUP205 family.</text>
</comment>
<dbReference type="PANTHER" id="PTHR31344">
    <property type="entry name" value="NUCLEAR PORE COMPLEX PROTEIN NUP205"/>
    <property type="match status" value="1"/>
</dbReference>
<dbReference type="OrthoDB" id="2019644at2759"/>
<keyword evidence="4" id="KW-0539">Nucleus</keyword>
<evidence type="ECO:0000313" key="6">
    <source>
        <dbReference type="EMBL" id="GAU23038.1"/>
    </source>
</evidence>
<keyword evidence="5" id="KW-0175">Coiled coil</keyword>
<keyword evidence="3" id="KW-0813">Transport</keyword>
<dbReference type="Proteomes" id="UP000242715">
    <property type="component" value="Unassembled WGS sequence"/>
</dbReference>
<dbReference type="InterPro" id="IPR021827">
    <property type="entry name" value="Nup186/Nup192/Nup205"/>
</dbReference>
<sequence length="1792" mass="201726">MVSPKQLLSTLESALLGSSPPTPSQRVEVLHAIRTSLQSFQSLLSYPPPKPSDRSQVQSKSIRLPDSSLITLDDQDVQIALKLSDDLHLNEIDCVRLLVSANQEWGLMGREPLEILRLAAGLWYTERRYLITSVHLLLRAVVLDQGLEDDILVDIQTYLEDVINSGLRQRLISLIKELNREEPSGVGGPQCERYVIDSRGSLVERQSVVSRERLILGHCLVLSVLVVRTSPKDVKDLFSVLKDSASEVSQSNTAIKHQITFSLLFALVIAFVSDGLSTVPDKASVLSSNTSFRHEFHELVMATGNDPIVEGFTGGIRLAWVVHLMLIQDGIAARETVSSASSNEMSYLSQCLEVVFSNNVFQFLLEKVLRTAAFQTEDEDMIYMYNAYLHKLITCFLSNPLARDKIKESKEKVMSVLSPYRVVGSHDFAQNSSSISQQGTEIGALPFNSILDFVSEVYLASSQEGASKVHELLQGKAFRSIGWSTLFECLTIYDEKFKQSLQTAGAMLPEIQEGDAKALVAYLNVLKKVVENGNPIERKNWFPDTEPLFKLLSYENVPPYLKGALRNAIATFIHVSPVLKDSIWTFLEQYDLPVVVGPEAQGSPSMGTQVYDMQFELNEIEARREQYPSTISFLNLINALIAEERDLTDRGRRFIGIFRFIYDHVFGPYPQRAYADPCEKWQLVGACLKHFHMILTMYDIKEEDYEGVIDQSRLSTTKESSSLQTQLPVLELLKDFMSGKTVFRNIMSILLPGVNSIIAERSSQIHGQYLENAVQLSLEIIILVLEKDLLLSDYWRPLYQPLDIILSHDHNQIVALLDSRMVGLVQLLLKSNASNSLIEDYAACLEARSEESQNVENNNNKNNNDPGILILQLLIDNISRPAPNITHLLLKFDLDTPVERTVLQPKFYYSCMKVILDILEKLLKPDLNALLHEFSFQLLYELCIDPFTSAPTMDLLSNKKYGFFVKHLDTIGIAPLPKRNNNQPLRISSLHQRAWLLKLLAVELHAGDVSSSNHRDTCQTILSNLFGQGTTGIDEDQAIYPFSLQDNSGNADFRTVSKSKVLELLEIIQFRCPDTTTKLSYTMAGTKYDLLAEDILGNSGKGGVYYYSERGDRLIDLASFHDKLWQVSNLGNEVELNDARETIQQLLRWGWKYNKNLEEQASQLHMLTAWSQIVEVSASRRLAMLEDRSEILFRILDASLSASASPDCSLKMAFVLSQVALTCMAKLRDERFMFPGSLSSDSITCLDLIVVKQLSNGACLTILFKLIMAILRNESSEALRRRQYALLLSYFQYCLNVVDPDVPTSVLQFLLLSEQDSEYIDLPKIDKEQAELARANFSTLRKEAQSILDLVIKDATHGSEPGKTISLYVLDALICIDHERYFLSQLQSRGFLRSCLNAISNISNQDGGLSLDSLQRACTFEAELAVLLRISHKYGKSGAQVLFTMGILEYLSSGRATNLQGGLRWVETRLRRDMAVDVDRQRMIITPVLRLVFALTSLVDTSDYMEVKNKIVREVVDFVKGPTDLRLCGYSLDFGGIGMVWPYEESDEHGFVQGLFGLMHVLFSRDSNSKNQRSSELQIFKLCFSLSSYLYFLVTKKSLRLQSSDASSNYPSSVGFQQPTLSLLNSLLTSATNALERAAEEKSLLLNKIRDINELSRQEVDEIISMCVQQESVSSSDNIQKRRYIAMVEMCRVVSCTDQLIVLLLPLSEHVLNIFLIHLQDCSDAFESTMTTKTITYGATYDPQQDFALLCGQLVPTLERLELLSEEKLGHNLKVFCRLATSAKEIAIQKMV</sequence>
<dbReference type="GO" id="GO:0005643">
    <property type="term" value="C:nuclear pore"/>
    <property type="evidence" value="ECO:0007669"/>
    <property type="project" value="InterPro"/>
</dbReference>
<organism evidence="6 7">
    <name type="scientific">Trifolium subterraneum</name>
    <name type="common">Subterranean clover</name>
    <dbReference type="NCBI Taxonomy" id="3900"/>
    <lineage>
        <taxon>Eukaryota</taxon>
        <taxon>Viridiplantae</taxon>
        <taxon>Streptophyta</taxon>
        <taxon>Embryophyta</taxon>
        <taxon>Tracheophyta</taxon>
        <taxon>Spermatophyta</taxon>
        <taxon>Magnoliopsida</taxon>
        <taxon>eudicotyledons</taxon>
        <taxon>Gunneridae</taxon>
        <taxon>Pentapetalae</taxon>
        <taxon>rosids</taxon>
        <taxon>fabids</taxon>
        <taxon>Fabales</taxon>
        <taxon>Fabaceae</taxon>
        <taxon>Papilionoideae</taxon>
        <taxon>50 kb inversion clade</taxon>
        <taxon>NPAAA clade</taxon>
        <taxon>Hologalegina</taxon>
        <taxon>IRL clade</taxon>
        <taxon>Trifolieae</taxon>
        <taxon>Trifolium</taxon>
    </lineage>
</organism>
<feature type="coiled-coil region" evidence="5">
    <location>
        <begin position="1621"/>
        <end position="1655"/>
    </location>
</feature>